<gene>
    <name evidence="1" type="ORF">GWI33_009314</name>
</gene>
<dbReference type="Proteomes" id="UP000625711">
    <property type="component" value="Unassembled WGS sequence"/>
</dbReference>
<sequence length="69" mass="7914">MLVLREAAPSHNLFVSHEWALLRERVEETVGEMVTIKSAKRLIDSDTVAQAVLAMFEEFEKLRKVISPF</sequence>
<proteinExistence type="predicted"/>
<name>A0A834IGZ0_RHYFE</name>
<evidence type="ECO:0000313" key="1">
    <source>
        <dbReference type="EMBL" id="KAF7277703.1"/>
    </source>
</evidence>
<dbReference type="AlphaFoldDB" id="A0A834IGZ0"/>
<dbReference type="EMBL" id="JAACXV010000415">
    <property type="protein sequence ID" value="KAF7277703.1"/>
    <property type="molecule type" value="Genomic_DNA"/>
</dbReference>
<evidence type="ECO:0000313" key="2">
    <source>
        <dbReference type="Proteomes" id="UP000625711"/>
    </source>
</evidence>
<accession>A0A834IGZ0</accession>
<reference evidence="1" key="1">
    <citation type="submission" date="2020-08" db="EMBL/GenBank/DDBJ databases">
        <title>Genome sequencing and assembly of the red palm weevil Rhynchophorus ferrugineus.</title>
        <authorList>
            <person name="Dias G.B."/>
            <person name="Bergman C.M."/>
            <person name="Manee M."/>
        </authorList>
    </citation>
    <scope>NUCLEOTIDE SEQUENCE</scope>
    <source>
        <strain evidence="1">AA-2017</strain>
        <tissue evidence="1">Whole larva</tissue>
    </source>
</reference>
<protein>
    <submittedName>
        <fullName evidence="1">Uncharacterized protein</fullName>
    </submittedName>
</protein>
<keyword evidence="2" id="KW-1185">Reference proteome</keyword>
<organism evidence="1 2">
    <name type="scientific">Rhynchophorus ferrugineus</name>
    <name type="common">Red palm weevil</name>
    <name type="synonym">Curculio ferrugineus</name>
    <dbReference type="NCBI Taxonomy" id="354439"/>
    <lineage>
        <taxon>Eukaryota</taxon>
        <taxon>Metazoa</taxon>
        <taxon>Ecdysozoa</taxon>
        <taxon>Arthropoda</taxon>
        <taxon>Hexapoda</taxon>
        <taxon>Insecta</taxon>
        <taxon>Pterygota</taxon>
        <taxon>Neoptera</taxon>
        <taxon>Endopterygota</taxon>
        <taxon>Coleoptera</taxon>
        <taxon>Polyphaga</taxon>
        <taxon>Cucujiformia</taxon>
        <taxon>Curculionidae</taxon>
        <taxon>Dryophthorinae</taxon>
        <taxon>Rhynchophorus</taxon>
    </lineage>
</organism>
<comment type="caution">
    <text evidence="1">The sequence shown here is derived from an EMBL/GenBank/DDBJ whole genome shotgun (WGS) entry which is preliminary data.</text>
</comment>